<dbReference type="EMBL" id="WUAV01000006">
    <property type="protein sequence ID" value="KAF1749539.1"/>
    <property type="molecule type" value="Genomic_DNA"/>
</dbReference>
<organism evidence="1 2">
    <name type="scientific">Caenorhabditis remanei</name>
    <name type="common">Caenorhabditis vulgaris</name>
    <dbReference type="NCBI Taxonomy" id="31234"/>
    <lineage>
        <taxon>Eukaryota</taxon>
        <taxon>Metazoa</taxon>
        <taxon>Ecdysozoa</taxon>
        <taxon>Nematoda</taxon>
        <taxon>Chromadorea</taxon>
        <taxon>Rhabditida</taxon>
        <taxon>Rhabditina</taxon>
        <taxon>Rhabditomorpha</taxon>
        <taxon>Rhabditoidea</taxon>
        <taxon>Rhabditidae</taxon>
        <taxon>Peloderinae</taxon>
        <taxon>Caenorhabditis</taxon>
    </lineage>
</organism>
<evidence type="ECO:0000313" key="1">
    <source>
        <dbReference type="EMBL" id="KAF1749539.1"/>
    </source>
</evidence>
<dbReference type="CTD" id="9801435"/>
<dbReference type="Proteomes" id="UP000483820">
    <property type="component" value="Chromosome X"/>
</dbReference>
<proteinExistence type="predicted"/>
<sequence length="148" mass="17559">METSRFKLPLMRMMFTPTANRTCSLGMCRLGMCYMEIEDYQRCLNMFNLALNDLGETKFMPQLIIKYNNALSHGNYNEFETAKEEYNVFLKDIENDQTNHENNFEAAISDLMLKLTTACHRQHGWISFCQTHEDEENRDEYLKKCRIN</sequence>
<dbReference type="SUPFAM" id="SSF48452">
    <property type="entry name" value="TPR-like"/>
    <property type="match status" value="1"/>
</dbReference>
<protein>
    <submittedName>
        <fullName evidence="1">Uncharacterized protein</fullName>
    </submittedName>
</protein>
<name>A0A6A5G4X6_CAERE</name>
<comment type="caution">
    <text evidence="1">The sequence shown here is derived from an EMBL/GenBank/DDBJ whole genome shotgun (WGS) entry which is preliminary data.</text>
</comment>
<dbReference type="GeneID" id="9801435"/>
<reference evidence="1 2" key="1">
    <citation type="submission" date="2019-12" db="EMBL/GenBank/DDBJ databases">
        <title>Chromosome-level assembly of the Caenorhabditis remanei genome.</title>
        <authorList>
            <person name="Teterina A.A."/>
            <person name="Willis J.H."/>
            <person name="Phillips P.C."/>
        </authorList>
    </citation>
    <scope>NUCLEOTIDE SEQUENCE [LARGE SCALE GENOMIC DNA]</scope>
    <source>
        <strain evidence="1 2">PX506</strain>
        <tissue evidence="1">Whole organism</tissue>
    </source>
</reference>
<gene>
    <name evidence="1" type="ORF">GCK72_026007</name>
</gene>
<accession>A0A6A5G4X6</accession>
<dbReference type="RefSeq" id="XP_003093038.2">
    <property type="nucleotide sequence ID" value="XM_003092990.2"/>
</dbReference>
<dbReference type="InterPro" id="IPR011990">
    <property type="entry name" value="TPR-like_helical_dom_sf"/>
</dbReference>
<evidence type="ECO:0000313" key="2">
    <source>
        <dbReference type="Proteomes" id="UP000483820"/>
    </source>
</evidence>
<dbReference type="KEGG" id="crq:GCK72_026007"/>
<dbReference type="Gene3D" id="1.25.40.10">
    <property type="entry name" value="Tetratricopeptide repeat domain"/>
    <property type="match status" value="1"/>
</dbReference>
<dbReference type="AlphaFoldDB" id="A0A6A5G4X6"/>